<dbReference type="InterPro" id="IPR058245">
    <property type="entry name" value="NreC/VraR/RcsB-like_REC"/>
</dbReference>
<dbReference type="RefSeq" id="WP_129426003.1">
    <property type="nucleotide sequence ID" value="NZ_SDWV01000005.1"/>
</dbReference>
<reference evidence="8 9" key="1">
    <citation type="submission" date="2019-01" db="EMBL/GenBank/DDBJ databases">
        <title>Novel species of Nocardioides.</title>
        <authorList>
            <person name="Liu Q."/>
            <person name="X Y.-H."/>
        </authorList>
    </citation>
    <scope>NUCLEOTIDE SEQUENCE [LARGE SCALE GENOMIC DNA]</scope>
    <source>
        <strain evidence="8 9">HLT2-9</strain>
    </source>
</reference>
<dbReference type="SUPFAM" id="SSF46894">
    <property type="entry name" value="C-terminal effector domain of the bipartite response regulators"/>
    <property type="match status" value="1"/>
</dbReference>
<dbReference type="Gene3D" id="3.40.50.2300">
    <property type="match status" value="1"/>
</dbReference>
<dbReference type="InterPro" id="IPR016032">
    <property type="entry name" value="Sig_transdc_resp-reg_C-effctor"/>
</dbReference>
<dbReference type="InterPro" id="IPR011006">
    <property type="entry name" value="CheY-like_superfamily"/>
</dbReference>
<accession>A0A4Q2T2L9</accession>
<feature type="domain" description="HTH luxR-type" evidence="6">
    <location>
        <begin position="145"/>
        <end position="210"/>
    </location>
</feature>
<dbReference type="Pfam" id="PF00072">
    <property type="entry name" value="Response_reg"/>
    <property type="match status" value="1"/>
</dbReference>
<dbReference type="PANTHER" id="PTHR43214:SF24">
    <property type="entry name" value="TRANSCRIPTIONAL REGULATORY PROTEIN NARL-RELATED"/>
    <property type="match status" value="1"/>
</dbReference>
<keyword evidence="9" id="KW-1185">Reference proteome</keyword>
<proteinExistence type="predicted"/>
<dbReference type="CDD" id="cd17535">
    <property type="entry name" value="REC_NarL-like"/>
    <property type="match status" value="1"/>
</dbReference>
<comment type="caution">
    <text evidence="8">The sequence shown here is derived from an EMBL/GenBank/DDBJ whole genome shotgun (WGS) entry which is preliminary data.</text>
</comment>
<keyword evidence="1 5" id="KW-0597">Phosphoprotein</keyword>
<dbReference type="OrthoDB" id="9808843at2"/>
<evidence type="ECO:0000313" key="9">
    <source>
        <dbReference type="Proteomes" id="UP000291101"/>
    </source>
</evidence>
<evidence type="ECO:0000256" key="4">
    <source>
        <dbReference type="ARBA" id="ARBA00023163"/>
    </source>
</evidence>
<dbReference type="SUPFAM" id="SSF52172">
    <property type="entry name" value="CheY-like"/>
    <property type="match status" value="1"/>
</dbReference>
<evidence type="ECO:0000256" key="5">
    <source>
        <dbReference type="PROSITE-ProRule" id="PRU00169"/>
    </source>
</evidence>
<keyword evidence="3" id="KW-0238">DNA-binding</keyword>
<evidence type="ECO:0000313" key="8">
    <source>
        <dbReference type="EMBL" id="RYC12946.1"/>
    </source>
</evidence>
<dbReference type="PROSITE" id="PS00622">
    <property type="entry name" value="HTH_LUXR_1"/>
    <property type="match status" value="1"/>
</dbReference>
<keyword evidence="2" id="KW-0805">Transcription regulation</keyword>
<evidence type="ECO:0000256" key="3">
    <source>
        <dbReference type="ARBA" id="ARBA00023125"/>
    </source>
</evidence>
<dbReference type="SMART" id="SM00421">
    <property type="entry name" value="HTH_LUXR"/>
    <property type="match status" value="1"/>
</dbReference>
<dbReference type="PROSITE" id="PS50043">
    <property type="entry name" value="HTH_LUXR_2"/>
    <property type="match status" value="1"/>
</dbReference>
<dbReference type="Proteomes" id="UP000291101">
    <property type="component" value="Unassembled WGS sequence"/>
</dbReference>
<sequence>MITVVIADDQGMIRSGLRSLLEQHDEISVVGEAVDGLDAIAVARRTTPDVVLMDIRMPELDGIEATRLLLQDLPGTRVLVLTTFDLDDYVFDALRAGASGFLLKDAPAEDLVDAIRTLARGDALLAPGVTRRVIELFASTPVTTVPVELARVSSRELDVLRLLGAGRSNSEIAAELLVSEATVKTHVSSVLGKLRLRDRVQAVIFCYEAGLIRPGS</sequence>
<dbReference type="PANTHER" id="PTHR43214">
    <property type="entry name" value="TWO-COMPONENT RESPONSE REGULATOR"/>
    <property type="match status" value="1"/>
</dbReference>
<evidence type="ECO:0000259" key="6">
    <source>
        <dbReference type="PROSITE" id="PS50043"/>
    </source>
</evidence>
<dbReference type="PROSITE" id="PS50110">
    <property type="entry name" value="RESPONSE_REGULATORY"/>
    <property type="match status" value="1"/>
</dbReference>
<dbReference type="GO" id="GO:0000160">
    <property type="term" value="P:phosphorelay signal transduction system"/>
    <property type="evidence" value="ECO:0007669"/>
    <property type="project" value="InterPro"/>
</dbReference>
<keyword evidence="4" id="KW-0804">Transcription</keyword>
<gene>
    <name evidence="8" type="ORF">EUA94_06880</name>
</gene>
<dbReference type="PRINTS" id="PR00038">
    <property type="entry name" value="HTHLUXR"/>
</dbReference>
<dbReference type="GO" id="GO:0006355">
    <property type="term" value="P:regulation of DNA-templated transcription"/>
    <property type="evidence" value="ECO:0007669"/>
    <property type="project" value="InterPro"/>
</dbReference>
<evidence type="ECO:0000256" key="1">
    <source>
        <dbReference type="ARBA" id="ARBA00022553"/>
    </source>
</evidence>
<protein>
    <submittedName>
        <fullName evidence="8">Response regulator transcription factor</fullName>
    </submittedName>
</protein>
<dbReference type="InterPro" id="IPR000792">
    <property type="entry name" value="Tscrpt_reg_LuxR_C"/>
</dbReference>
<dbReference type="InterPro" id="IPR001789">
    <property type="entry name" value="Sig_transdc_resp-reg_receiver"/>
</dbReference>
<dbReference type="EMBL" id="SDWV01000005">
    <property type="protein sequence ID" value="RYC12946.1"/>
    <property type="molecule type" value="Genomic_DNA"/>
</dbReference>
<evidence type="ECO:0000256" key="2">
    <source>
        <dbReference type="ARBA" id="ARBA00023015"/>
    </source>
</evidence>
<evidence type="ECO:0000259" key="7">
    <source>
        <dbReference type="PROSITE" id="PS50110"/>
    </source>
</evidence>
<dbReference type="AlphaFoldDB" id="A0A4Q2T2L9"/>
<name>A0A4Q2T2L9_9ACTN</name>
<dbReference type="GO" id="GO:0003677">
    <property type="term" value="F:DNA binding"/>
    <property type="evidence" value="ECO:0007669"/>
    <property type="project" value="UniProtKB-KW"/>
</dbReference>
<organism evidence="8 9">
    <name type="scientific">Nocardioides zhouii</name>
    <dbReference type="NCBI Taxonomy" id="1168729"/>
    <lineage>
        <taxon>Bacteria</taxon>
        <taxon>Bacillati</taxon>
        <taxon>Actinomycetota</taxon>
        <taxon>Actinomycetes</taxon>
        <taxon>Propionibacteriales</taxon>
        <taxon>Nocardioidaceae</taxon>
        <taxon>Nocardioides</taxon>
    </lineage>
</organism>
<feature type="domain" description="Response regulatory" evidence="7">
    <location>
        <begin position="3"/>
        <end position="119"/>
    </location>
</feature>
<feature type="modified residue" description="4-aspartylphosphate" evidence="5">
    <location>
        <position position="54"/>
    </location>
</feature>
<dbReference type="Pfam" id="PF00196">
    <property type="entry name" value="GerE"/>
    <property type="match status" value="1"/>
</dbReference>
<dbReference type="InterPro" id="IPR039420">
    <property type="entry name" value="WalR-like"/>
</dbReference>
<dbReference type="SMART" id="SM00448">
    <property type="entry name" value="REC"/>
    <property type="match status" value="1"/>
</dbReference>
<dbReference type="CDD" id="cd06170">
    <property type="entry name" value="LuxR_C_like"/>
    <property type="match status" value="1"/>
</dbReference>